<dbReference type="GO" id="GO:0008237">
    <property type="term" value="F:metallopeptidase activity"/>
    <property type="evidence" value="ECO:0007669"/>
    <property type="project" value="UniProtKB-UniRule"/>
</dbReference>
<dbReference type="PANTHER" id="PTHR39188:SF3">
    <property type="entry name" value="STAGE IV SPORULATION PROTEIN FB"/>
    <property type="match status" value="1"/>
</dbReference>
<feature type="transmembrane region" description="Helical" evidence="14">
    <location>
        <begin position="20"/>
        <end position="50"/>
    </location>
</feature>
<feature type="active site" evidence="15">
    <location>
        <position position="51"/>
    </location>
</feature>
<keyword evidence="11 14" id="KW-0482">Metalloprotease</keyword>
<keyword evidence="4 14" id="KW-0645">Protease</keyword>
<evidence type="ECO:0000259" key="17">
    <source>
        <dbReference type="Pfam" id="PF02163"/>
    </source>
</evidence>
<dbReference type="AlphaFoldDB" id="A0A218NNS5"/>
<proteinExistence type="inferred from homology"/>
<dbReference type="KEGG" id="marh:Mia14_0840"/>
<dbReference type="InterPro" id="IPR008915">
    <property type="entry name" value="Peptidase_M50"/>
</dbReference>
<evidence type="ECO:0000313" key="19">
    <source>
        <dbReference type="Proteomes" id="UP000197679"/>
    </source>
</evidence>
<dbReference type="Pfam" id="PF02163">
    <property type="entry name" value="Peptidase_M50"/>
    <property type="match status" value="2"/>
</dbReference>
<dbReference type="PANTHER" id="PTHR39188">
    <property type="entry name" value="MEMBRANE-ASSOCIATED ZINC METALLOPROTEASE M50B"/>
    <property type="match status" value="1"/>
</dbReference>
<keyword evidence="19" id="KW-1185">Reference proteome</keyword>
<evidence type="ECO:0000256" key="3">
    <source>
        <dbReference type="ARBA" id="ARBA00022475"/>
    </source>
</evidence>
<evidence type="ECO:0000256" key="8">
    <source>
        <dbReference type="ARBA" id="ARBA00022801"/>
    </source>
</evidence>
<keyword evidence="5 14" id="KW-0812">Transmembrane</keyword>
<evidence type="ECO:0000256" key="15">
    <source>
        <dbReference type="PIRSR" id="PIRSR006404-1"/>
    </source>
</evidence>
<dbReference type="GeneID" id="33314388"/>
<name>A0A218NNS5_9ARCH</name>
<evidence type="ECO:0000256" key="11">
    <source>
        <dbReference type="ARBA" id="ARBA00023049"/>
    </source>
</evidence>
<evidence type="ECO:0000256" key="9">
    <source>
        <dbReference type="ARBA" id="ARBA00022833"/>
    </source>
</evidence>
<evidence type="ECO:0000256" key="5">
    <source>
        <dbReference type="ARBA" id="ARBA00022692"/>
    </source>
</evidence>
<reference evidence="18 19" key="1">
    <citation type="journal article" date="2017" name="Nat. Commun.">
        <title>'ARMAN' archaea depend on association with euryarchaeal host in culture and in situ.</title>
        <authorList>
            <person name="Golyshina O."/>
            <person name="Toshchakov S."/>
            <person name="Makarova K."/>
            <person name="Gavrilov S."/>
            <person name="Korzhenkov A."/>
            <person name="La Cono V."/>
            <person name="Arcadi E."/>
            <person name="Nechitaylo T."/>
            <person name="Ferrer M."/>
            <person name="Kublanov I."/>
            <person name="Wolf Y."/>
            <person name="Yakimov M."/>
            <person name="Golyshin P."/>
            <person name="Slesarev A."/>
            <person name="Kozyavkin S."/>
        </authorList>
    </citation>
    <scope>NUCLEOTIDE SEQUENCE [LARGE SCALE GENOMIC DNA]</scope>
    <source>
        <strain evidence="18 19">Mia14</strain>
    </source>
</reference>
<dbReference type="InterPro" id="IPR016483">
    <property type="entry name" value="UCP006404_Pept_M50_CBS"/>
</dbReference>
<dbReference type="EMBL" id="CP019964">
    <property type="protein sequence ID" value="ASI14128.1"/>
    <property type="molecule type" value="Genomic_DNA"/>
</dbReference>
<dbReference type="InterPro" id="IPR046342">
    <property type="entry name" value="CBS_dom_sf"/>
</dbReference>
<evidence type="ECO:0000256" key="12">
    <source>
        <dbReference type="ARBA" id="ARBA00023122"/>
    </source>
</evidence>
<keyword evidence="12" id="KW-0129">CBS domain</keyword>
<sequence>MSMWSPIIGKFKGIPIQLHWTFVLLMIFALVISVPLFFVLVILFACVLLHEMSHTLTAYRNNVPVEKIILYPLGGGSLIDSDVLDPELEFRISLAGPIASFIMGFAFGIVAVIMPGGEIESFIQIFFLLNILLAVFNIIPWFPLDGGRVLRGYFRKKYSFINATKKTVMVSNAITILFIIGTLVYAAVSNYTIVYKEFIIFIDIFMAMFIYSGAKSEMELAYIRENTKNLSISSLVSKNYILFRKPASLKEIYDAVIKYHTNIILFKSKAGYQVISKLPAPNINALNLNISNKQSSSYYKLSLPVVDYNKKVYDVFNKMQNTNLPIIGVTKGKTLVGVISRQHLDSFISLHMSNISSVQSK</sequence>
<keyword evidence="6 14" id="KW-0479">Metal-binding</keyword>
<keyword evidence="3 14" id="KW-1003">Cell membrane</keyword>
<dbReference type="GO" id="GO:0046872">
    <property type="term" value="F:metal ion binding"/>
    <property type="evidence" value="ECO:0007669"/>
    <property type="project" value="UniProtKB-UniRule"/>
</dbReference>
<evidence type="ECO:0000256" key="2">
    <source>
        <dbReference type="ARBA" id="ARBA00007931"/>
    </source>
</evidence>
<evidence type="ECO:0000256" key="13">
    <source>
        <dbReference type="ARBA" id="ARBA00023136"/>
    </source>
</evidence>
<accession>A0A218NNS5</accession>
<keyword evidence="13 14" id="KW-0472">Membrane</keyword>
<keyword evidence="8 14" id="KW-0378">Hydrolase</keyword>
<keyword evidence="10 14" id="KW-1133">Transmembrane helix</keyword>
<feature type="transmembrane region" description="Helical" evidence="14">
    <location>
        <begin position="193"/>
        <end position="214"/>
    </location>
</feature>
<dbReference type="SUPFAM" id="SSF54631">
    <property type="entry name" value="CBS-domain pair"/>
    <property type="match status" value="1"/>
</dbReference>
<comment type="cofactor">
    <cofactor evidence="14 16">
        <name>Zn(2+)</name>
        <dbReference type="ChEBI" id="CHEBI:29105"/>
    </cofactor>
    <text evidence="14 16">Binds 1 zinc ion per subunit.</text>
</comment>
<protein>
    <recommendedName>
        <fullName evidence="14">Zinc metalloprotease</fullName>
    </recommendedName>
</protein>
<feature type="transmembrane region" description="Helical" evidence="14">
    <location>
        <begin position="122"/>
        <end position="146"/>
    </location>
</feature>
<feature type="domain" description="Peptidase M50" evidence="17">
    <location>
        <begin position="119"/>
        <end position="174"/>
    </location>
</feature>
<gene>
    <name evidence="18" type="ORF">Mia14_0840</name>
</gene>
<organism evidence="18 19">
    <name type="scientific">Candidatus Mancarchaeum acidiphilum</name>
    <dbReference type="NCBI Taxonomy" id="1920749"/>
    <lineage>
        <taxon>Archaea</taxon>
        <taxon>Candidatus Micrarchaeota</taxon>
        <taxon>Candidatus Mancarchaeum</taxon>
    </lineage>
</organism>
<comment type="similarity">
    <text evidence="2 14">Belongs to the peptidase M50B family.</text>
</comment>
<feature type="binding site" evidence="16">
    <location>
        <position position="50"/>
    </location>
    <ligand>
        <name>Zn(2+)</name>
        <dbReference type="ChEBI" id="CHEBI:29105"/>
        <note>catalytic</note>
    </ligand>
</feature>
<dbReference type="PIRSF" id="PIRSF006404">
    <property type="entry name" value="UCP006404_Pept_M50_CBS"/>
    <property type="match status" value="1"/>
</dbReference>
<dbReference type="RefSeq" id="WP_088820408.1">
    <property type="nucleotide sequence ID" value="NZ_CP019964.1"/>
</dbReference>
<feature type="binding site" evidence="16">
    <location>
        <position position="145"/>
    </location>
    <ligand>
        <name>Zn(2+)</name>
        <dbReference type="ChEBI" id="CHEBI:29105"/>
        <note>catalytic</note>
    </ligand>
</feature>
<dbReference type="Proteomes" id="UP000197679">
    <property type="component" value="Chromosome"/>
</dbReference>
<evidence type="ECO:0000256" key="10">
    <source>
        <dbReference type="ARBA" id="ARBA00022989"/>
    </source>
</evidence>
<evidence type="ECO:0000256" key="4">
    <source>
        <dbReference type="ARBA" id="ARBA00022670"/>
    </source>
</evidence>
<comment type="subcellular location">
    <subcellularLocation>
        <location evidence="1 14">Cell membrane</location>
        <topology evidence="1 14">Multi-pass membrane protein</topology>
    </subcellularLocation>
</comment>
<feature type="transmembrane region" description="Helical" evidence="14">
    <location>
        <begin position="94"/>
        <end position="116"/>
    </location>
</feature>
<dbReference type="OrthoDB" id="12044at2157"/>
<dbReference type="GO" id="GO:0006508">
    <property type="term" value="P:proteolysis"/>
    <property type="evidence" value="ECO:0007669"/>
    <property type="project" value="UniProtKB-KW"/>
</dbReference>
<keyword evidence="9 14" id="KW-0862">Zinc</keyword>
<evidence type="ECO:0000256" key="6">
    <source>
        <dbReference type="ARBA" id="ARBA00022723"/>
    </source>
</evidence>
<evidence type="ECO:0000256" key="1">
    <source>
        <dbReference type="ARBA" id="ARBA00004651"/>
    </source>
</evidence>
<keyword evidence="7" id="KW-0677">Repeat</keyword>
<evidence type="ECO:0000256" key="7">
    <source>
        <dbReference type="ARBA" id="ARBA00022737"/>
    </source>
</evidence>
<feature type="domain" description="Peptidase M50" evidence="17">
    <location>
        <begin position="39"/>
        <end position="115"/>
    </location>
</feature>
<evidence type="ECO:0000256" key="16">
    <source>
        <dbReference type="PIRSR" id="PIRSR006404-2"/>
    </source>
</evidence>
<evidence type="ECO:0000256" key="14">
    <source>
        <dbReference type="PIRNR" id="PIRNR006404"/>
    </source>
</evidence>
<evidence type="ECO:0000313" key="18">
    <source>
        <dbReference type="EMBL" id="ASI14128.1"/>
    </source>
</evidence>
<feature type="binding site" evidence="16">
    <location>
        <position position="54"/>
    </location>
    <ligand>
        <name>Zn(2+)</name>
        <dbReference type="ChEBI" id="CHEBI:29105"/>
        <note>catalytic</note>
    </ligand>
</feature>
<dbReference type="GO" id="GO:0005886">
    <property type="term" value="C:plasma membrane"/>
    <property type="evidence" value="ECO:0007669"/>
    <property type="project" value="UniProtKB-SubCell"/>
</dbReference>
<feature type="transmembrane region" description="Helical" evidence="14">
    <location>
        <begin position="167"/>
        <end position="187"/>
    </location>
</feature>